<feature type="compositionally biased region" description="Low complexity" evidence="1">
    <location>
        <begin position="301"/>
        <end position="323"/>
    </location>
</feature>
<evidence type="ECO:0000313" key="3">
    <source>
        <dbReference type="Proteomes" id="UP000299102"/>
    </source>
</evidence>
<dbReference type="Proteomes" id="UP000299102">
    <property type="component" value="Unassembled WGS sequence"/>
</dbReference>
<evidence type="ECO:0000256" key="1">
    <source>
        <dbReference type="SAM" id="MobiDB-lite"/>
    </source>
</evidence>
<feature type="compositionally biased region" description="Low complexity" evidence="1">
    <location>
        <begin position="122"/>
        <end position="133"/>
    </location>
</feature>
<feature type="region of interest" description="Disordered" evidence="1">
    <location>
        <begin position="93"/>
        <end position="133"/>
    </location>
</feature>
<gene>
    <name evidence="2" type="ORF">EVAR_53550_1</name>
</gene>
<accession>A0A4C1YV02</accession>
<organism evidence="2 3">
    <name type="scientific">Eumeta variegata</name>
    <name type="common">Bagworm moth</name>
    <name type="synonym">Eumeta japonica</name>
    <dbReference type="NCBI Taxonomy" id="151549"/>
    <lineage>
        <taxon>Eukaryota</taxon>
        <taxon>Metazoa</taxon>
        <taxon>Ecdysozoa</taxon>
        <taxon>Arthropoda</taxon>
        <taxon>Hexapoda</taxon>
        <taxon>Insecta</taxon>
        <taxon>Pterygota</taxon>
        <taxon>Neoptera</taxon>
        <taxon>Endopterygota</taxon>
        <taxon>Lepidoptera</taxon>
        <taxon>Glossata</taxon>
        <taxon>Ditrysia</taxon>
        <taxon>Tineoidea</taxon>
        <taxon>Psychidae</taxon>
        <taxon>Oiketicinae</taxon>
        <taxon>Eumeta</taxon>
    </lineage>
</organism>
<keyword evidence="3" id="KW-1185">Reference proteome</keyword>
<reference evidence="2 3" key="1">
    <citation type="journal article" date="2019" name="Commun. Biol.">
        <title>The bagworm genome reveals a unique fibroin gene that provides high tensile strength.</title>
        <authorList>
            <person name="Kono N."/>
            <person name="Nakamura H."/>
            <person name="Ohtoshi R."/>
            <person name="Tomita M."/>
            <person name="Numata K."/>
            <person name="Arakawa K."/>
        </authorList>
    </citation>
    <scope>NUCLEOTIDE SEQUENCE [LARGE SCALE GENOMIC DNA]</scope>
</reference>
<protein>
    <submittedName>
        <fullName evidence="2">Uncharacterized protein</fullName>
    </submittedName>
</protein>
<dbReference type="AlphaFoldDB" id="A0A4C1YV02"/>
<dbReference type="OrthoDB" id="7418427at2759"/>
<feature type="region of interest" description="Disordered" evidence="1">
    <location>
        <begin position="292"/>
        <end position="329"/>
    </location>
</feature>
<proteinExistence type="predicted"/>
<comment type="caution">
    <text evidence="2">The sequence shown here is derived from an EMBL/GenBank/DDBJ whole genome shotgun (WGS) entry which is preliminary data.</text>
</comment>
<dbReference type="EMBL" id="BGZK01001357">
    <property type="protein sequence ID" value="GBP78105.1"/>
    <property type="molecule type" value="Genomic_DNA"/>
</dbReference>
<name>A0A4C1YV02_EUMVA</name>
<evidence type="ECO:0000313" key="2">
    <source>
        <dbReference type="EMBL" id="GBP78105.1"/>
    </source>
</evidence>
<sequence>MALTAKERRLDEFCTSKKEQPESRLGTAQRIRTTVILLLKESYELQRARSERYGEGYGSISDSDISPSHNCHEQRAVMLMAIRYFARARRSGECSKKQKKRPFNRTTSEGPFGGAITFNPPASAGGATRASSTRTRSFEMSMIRKFDDRLKDYKLIVYQTSTKMTIDRAGRPPAPRRASSTYRSYDELGAIETGRLHRPLRQKHPAMEDLTGIEHHKFVRNYDTRNLDDITVISSEEIKPRRKTMEGLASGFRRTFSVRSRRDPDPGIPMDTFSVICEDSYATVRGAPFGRRRSLSRDRSTSLLARSSSEGDVRSSSATHSAPPAHPTPRLHRCLRALGGSWKNLLLCNAYAPPAPTHTSYETLIGVCSLRIILYFSLHYFRIPSKYDFVLK</sequence>